<dbReference type="InterPro" id="IPR050490">
    <property type="entry name" value="Bact_solute-bd_prot1"/>
</dbReference>
<reference evidence="5 6" key="1">
    <citation type="submission" date="2020-08" db="EMBL/GenBank/DDBJ databases">
        <title>Sequencing the genomes of 1000 actinobacteria strains.</title>
        <authorList>
            <person name="Klenk H.-P."/>
        </authorList>
    </citation>
    <scope>NUCLEOTIDE SEQUENCE [LARGE SCALE GENOMIC DNA]</scope>
    <source>
        <strain evidence="5 6">DSM 17294</strain>
    </source>
</reference>
<gene>
    <name evidence="5" type="ORF">HDA44_006655</name>
</gene>
<dbReference type="Gene3D" id="3.40.190.10">
    <property type="entry name" value="Periplasmic binding protein-like II"/>
    <property type="match status" value="1"/>
</dbReference>
<keyword evidence="5" id="KW-0762">Sugar transport</keyword>
<dbReference type="AlphaFoldDB" id="A0A841DW08"/>
<evidence type="ECO:0000256" key="4">
    <source>
        <dbReference type="ARBA" id="ARBA00022729"/>
    </source>
</evidence>
<dbReference type="InterPro" id="IPR006059">
    <property type="entry name" value="SBP"/>
</dbReference>
<dbReference type="EMBL" id="JACHNF010000001">
    <property type="protein sequence ID" value="MBB5983314.1"/>
    <property type="molecule type" value="Genomic_DNA"/>
</dbReference>
<evidence type="ECO:0000313" key="5">
    <source>
        <dbReference type="EMBL" id="MBB5983314.1"/>
    </source>
</evidence>
<dbReference type="PROSITE" id="PS51318">
    <property type="entry name" value="TAT"/>
    <property type="match status" value="1"/>
</dbReference>
<name>A0A841DW08_9ACTN</name>
<protein>
    <submittedName>
        <fullName evidence="5">Multiple sugar transport system substrate-binding protein</fullName>
    </submittedName>
</protein>
<comment type="subcellular location">
    <subcellularLocation>
        <location evidence="1">Cell envelope</location>
    </subcellularLocation>
</comment>
<evidence type="ECO:0000256" key="1">
    <source>
        <dbReference type="ARBA" id="ARBA00004196"/>
    </source>
</evidence>
<evidence type="ECO:0000256" key="2">
    <source>
        <dbReference type="ARBA" id="ARBA00008520"/>
    </source>
</evidence>
<proteinExistence type="inferred from homology"/>
<dbReference type="PANTHER" id="PTHR43649">
    <property type="entry name" value="ARABINOSE-BINDING PROTEIN-RELATED"/>
    <property type="match status" value="1"/>
</dbReference>
<keyword evidence="3" id="KW-0813">Transport</keyword>
<comment type="caution">
    <text evidence="5">The sequence shown here is derived from an EMBL/GenBank/DDBJ whole genome shotgun (WGS) entry which is preliminary data.</text>
</comment>
<keyword evidence="4" id="KW-0732">Signal</keyword>
<sequence length="431" mass="46724">MSPKNSAVGLSRRTFLIGAGSVLALAGCGSSNDKASSSGGKVELVYRLWDEQQEVGYKAVFAAFTAENPDITVRMEVLPWDQYWTKLTTELASGKAPDVFWLTVDYFPDFASKGVLAPLDDLISKAGLKLDSYNENVVQSYKFEDKQLGMPKDLGVVGLLYNKTLFQKAGVTMPAELTWAPDGSGNFLEIARKLTVGSKQWGFCSWNHSQTQWLNWIASNGGHAIDKPYGTFDFAGDKSVEALQFARDLIFKWKVSPDGTRTNPPTGQATEMFYRGEVAMFPANNALLPFALPEVKFPIGVAAMPAGPSGRTVVINGLAEAMFAKTKHPDQAGKLVAFLGSEKAQRLMGDAGYIIPALNDAGAGYQAYWKKKNIDVQPFIASAAGSTVNLPITEGWTAKSTEINKAVNDLYLNKVNVSDIAASMDKIGNDK</sequence>
<organism evidence="5 6">
    <name type="scientific">Kribbella solani</name>
    <dbReference type="NCBI Taxonomy" id="236067"/>
    <lineage>
        <taxon>Bacteria</taxon>
        <taxon>Bacillati</taxon>
        <taxon>Actinomycetota</taxon>
        <taxon>Actinomycetes</taxon>
        <taxon>Propionibacteriales</taxon>
        <taxon>Kribbellaceae</taxon>
        <taxon>Kribbella</taxon>
    </lineage>
</organism>
<dbReference type="Pfam" id="PF01547">
    <property type="entry name" value="SBP_bac_1"/>
    <property type="match status" value="1"/>
</dbReference>
<keyword evidence="6" id="KW-1185">Reference proteome</keyword>
<dbReference type="SUPFAM" id="SSF53850">
    <property type="entry name" value="Periplasmic binding protein-like II"/>
    <property type="match status" value="1"/>
</dbReference>
<comment type="similarity">
    <text evidence="2">Belongs to the bacterial solute-binding protein 1 family.</text>
</comment>
<accession>A0A841DW08</accession>
<dbReference type="CDD" id="cd13585">
    <property type="entry name" value="PBP2_TMBP_like"/>
    <property type="match status" value="1"/>
</dbReference>
<dbReference type="Proteomes" id="UP000558997">
    <property type="component" value="Unassembled WGS sequence"/>
</dbReference>
<dbReference type="PANTHER" id="PTHR43649:SF31">
    <property type="entry name" value="SN-GLYCEROL-3-PHOSPHATE-BINDING PERIPLASMIC PROTEIN UGPB"/>
    <property type="match status" value="1"/>
</dbReference>
<evidence type="ECO:0000256" key="3">
    <source>
        <dbReference type="ARBA" id="ARBA00022448"/>
    </source>
</evidence>
<evidence type="ECO:0000313" key="6">
    <source>
        <dbReference type="Proteomes" id="UP000558997"/>
    </source>
</evidence>
<dbReference type="RefSeq" id="WP_184841215.1">
    <property type="nucleotide sequence ID" value="NZ_BAAAVN010000023.1"/>
</dbReference>
<dbReference type="PROSITE" id="PS51257">
    <property type="entry name" value="PROKAR_LIPOPROTEIN"/>
    <property type="match status" value="1"/>
</dbReference>
<dbReference type="GO" id="GO:0030313">
    <property type="term" value="C:cell envelope"/>
    <property type="evidence" value="ECO:0007669"/>
    <property type="project" value="UniProtKB-SubCell"/>
</dbReference>
<dbReference type="InterPro" id="IPR006311">
    <property type="entry name" value="TAT_signal"/>
</dbReference>